<dbReference type="InterPro" id="IPR037523">
    <property type="entry name" value="VOC_core"/>
</dbReference>
<dbReference type="RefSeq" id="XP_064653380.1">
    <property type="nucleotide sequence ID" value="XM_064808424.1"/>
</dbReference>
<dbReference type="PROSITE" id="PS51819">
    <property type="entry name" value="VOC"/>
    <property type="match status" value="1"/>
</dbReference>
<name>A0AAV9NWI4_9PEZI</name>
<dbReference type="Proteomes" id="UP001337655">
    <property type="component" value="Unassembled WGS sequence"/>
</dbReference>
<dbReference type="SUPFAM" id="SSF54593">
    <property type="entry name" value="Glyoxalase/Bleomycin resistance protein/Dihydroxybiphenyl dioxygenase"/>
    <property type="match status" value="1"/>
</dbReference>
<keyword evidence="4" id="KW-1185">Reference proteome</keyword>
<dbReference type="PANTHER" id="PTHR21366:SF14">
    <property type="entry name" value="GLYOXALASE DOMAIN-CONTAINING PROTEIN 5"/>
    <property type="match status" value="1"/>
</dbReference>
<dbReference type="Gene3D" id="3.10.180.10">
    <property type="entry name" value="2,3-Dihydroxybiphenyl 1,2-Dioxygenase, domain 1"/>
    <property type="match status" value="1"/>
</dbReference>
<sequence>MGAANQDEFDRPGEKVQSPSTLAHVVLRTGNFQQMVDFYIQFLGGSITYGNDFLCFITYDEEHHRIALLNIPGTGKKQPTSSGLEHIAFTFPTVRDLLVAYRQRKHRGILPVWSVNHGPTTSIYYKDPDGNMLETQVDNFDTVEDANKFMTSPHFAENPIGTDIDVEDLIDRMRKGDDEAVLKKRVEIGARAIPAMDEM</sequence>
<dbReference type="InterPro" id="IPR029068">
    <property type="entry name" value="Glyas_Bleomycin-R_OHBP_Dase"/>
</dbReference>
<reference evidence="3 4" key="1">
    <citation type="submission" date="2023-08" db="EMBL/GenBank/DDBJ databases">
        <title>Black Yeasts Isolated from many extreme environments.</title>
        <authorList>
            <person name="Coleine C."/>
            <person name="Stajich J.E."/>
            <person name="Selbmann L."/>
        </authorList>
    </citation>
    <scope>NUCLEOTIDE SEQUENCE [LARGE SCALE GENOMIC DNA]</scope>
    <source>
        <strain evidence="3 4">CCFEE 5935</strain>
    </source>
</reference>
<proteinExistence type="inferred from homology"/>
<dbReference type="InterPro" id="IPR004360">
    <property type="entry name" value="Glyas_Fos-R_dOase_dom"/>
</dbReference>
<evidence type="ECO:0000256" key="1">
    <source>
        <dbReference type="ARBA" id="ARBA00010363"/>
    </source>
</evidence>
<comment type="similarity">
    <text evidence="1">Belongs to the glyoxalase I family.</text>
</comment>
<dbReference type="Pfam" id="PF00903">
    <property type="entry name" value="Glyoxalase"/>
    <property type="match status" value="1"/>
</dbReference>
<dbReference type="AlphaFoldDB" id="A0AAV9NWI4"/>
<evidence type="ECO:0000313" key="3">
    <source>
        <dbReference type="EMBL" id="KAK5162730.1"/>
    </source>
</evidence>
<dbReference type="GeneID" id="89932532"/>
<gene>
    <name evidence="3" type="ORF">LTR77_011213</name>
</gene>
<accession>A0AAV9NWI4</accession>
<organism evidence="3 4">
    <name type="scientific">Saxophila tyrrhenica</name>
    <dbReference type="NCBI Taxonomy" id="1690608"/>
    <lineage>
        <taxon>Eukaryota</taxon>
        <taxon>Fungi</taxon>
        <taxon>Dikarya</taxon>
        <taxon>Ascomycota</taxon>
        <taxon>Pezizomycotina</taxon>
        <taxon>Dothideomycetes</taxon>
        <taxon>Dothideomycetidae</taxon>
        <taxon>Mycosphaerellales</taxon>
        <taxon>Extremaceae</taxon>
        <taxon>Saxophila</taxon>
    </lineage>
</organism>
<protein>
    <recommendedName>
        <fullName evidence="2">VOC domain-containing protein</fullName>
    </recommendedName>
</protein>
<comment type="caution">
    <text evidence="3">The sequence shown here is derived from an EMBL/GenBank/DDBJ whole genome shotgun (WGS) entry which is preliminary data.</text>
</comment>
<dbReference type="EMBL" id="JAVRRT010000036">
    <property type="protein sequence ID" value="KAK5162730.1"/>
    <property type="molecule type" value="Genomic_DNA"/>
</dbReference>
<evidence type="ECO:0000259" key="2">
    <source>
        <dbReference type="PROSITE" id="PS51819"/>
    </source>
</evidence>
<dbReference type="InterPro" id="IPR050383">
    <property type="entry name" value="GlyoxalaseI/FosfomycinResist"/>
</dbReference>
<dbReference type="PANTHER" id="PTHR21366">
    <property type="entry name" value="GLYOXALASE FAMILY PROTEIN"/>
    <property type="match status" value="1"/>
</dbReference>
<feature type="domain" description="VOC" evidence="2">
    <location>
        <begin position="21"/>
        <end position="138"/>
    </location>
</feature>
<dbReference type="CDD" id="cd08348">
    <property type="entry name" value="BphC2-C3-RGP6_C_like"/>
    <property type="match status" value="1"/>
</dbReference>
<evidence type="ECO:0000313" key="4">
    <source>
        <dbReference type="Proteomes" id="UP001337655"/>
    </source>
</evidence>